<feature type="site" description="Involved in the stabilization of negative charge on the oxyanion by the formation of the oxyanion hole" evidence="6">
    <location>
        <position position="110"/>
    </location>
</feature>
<feature type="active site" description="Nucleophile" evidence="6">
    <location>
        <position position="183"/>
    </location>
</feature>
<dbReference type="HAMAP" id="MF_01106">
    <property type="entry name" value="ArgJ"/>
    <property type="match status" value="1"/>
</dbReference>
<dbReference type="EC" id="2.3.1.35" evidence="6"/>
<dbReference type="AlphaFoldDB" id="A0A1F6GAS3"/>
<comment type="catalytic activity">
    <reaction evidence="6">
        <text>N(2)-acetyl-L-ornithine + L-glutamate = N-acetyl-L-glutamate + L-ornithine</text>
        <dbReference type="Rhea" id="RHEA:15349"/>
        <dbReference type="ChEBI" id="CHEBI:29985"/>
        <dbReference type="ChEBI" id="CHEBI:44337"/>
        <dbReference type="ChEBI" id="CHEBI:46911"/>
        <dbReference type="ChEBI" id="CHEBI:57805"/>
        <dbReference type="EC" id="2.3.1.35"/>
    </reaction>
</comment>
<evidence type="ECO:0000256" key="6">
    <source>
        <dbReference type="HAMAP-Rule" id="MF_01106"/>
    </source>
</evidence>
<keyword evidence="6" id="KW-0055">Arginine biosynthesis</keyword>
<dbReference type="UniPathway" id="UPA00068">
    <property type="reaction ID" value="UER00106"/>
</dbReference>
<keyword evidence="6" id="KW-0963">Cytoplasm</keyword>
<feature type="chain" id="PRO_5023270216" description="Arginine biosynthesis bifunctional protein ArgJ alpha chain" evidence="6">
    <location>
        <begin position="1"/>
        <end position="182"/>
    </location>
</feature>
<keyword evidence="5 6" id="KW-0012">Acyltransferase</keyword>
<sequence>MQETFLAPKGFSFSGVTAGMKQSGKKDLGLVYLERPGVMGGVYTKNRYPAPSITYCRGLTPNALLHAVVVNSGIANAATGEEGAKRNMHFAQEVAQHLGVPQTSVLANSTGVIGHHLPLEKISAAMASLKAGLGKDPMAFAEAIMTTDLKAKLSQRTVDIGGQKYQVLGITKGSGMIMPNMATMLGYVFTDAPIPASEIQRITKEAADQSFNLISVDSDTSTSDSFMVISSNPGPGIELEKTERAIHEVAKDLARAIAADGEGAHHLLEVNVERAVSETMAHSVVKAVLNSPLVKTAIHGKDPNWGRILAAVGNGLQPFEGTDNLPVTIKLQGVPVFEGARPLEFDAKALSGKMAEFKVVIEIDLKSGQVGLTGWGCDLSREYIQINADYRT</sequence>
<evidence type="ECO:0000313" key="8">
    <source>
        <dbReference type="Proteomes" id="UP000178449"/>
    </source>
</evidence>
<dbReference type="Gene3D" id="3.10.20.340">
    <property type="entry name" value="ArgJ beta chain, C-terminal domain"/>
    <property type="match status" value="1"/>
</dbReference>
<comment type="subunit">
    <text evidence="2 6">Heterotetramer of two alpha and two beta chains.</text>
</comment>
<feature type="site" description="Cleavage; by autolysis" evidence="6">
    <location>
        <begin position="182"/>
        <end position="183"/>
    </location>
</feature>
<organism evidence="7 8">
    <name type="scientific">Candidatus Lambdaproteobacteria bacterium RIFOXYD2_FULL_50_16</name>
    <dbReference type="NCBI Taxonomy" id="1817772"/>
    <lineage>
        <taxon>Bacteria</taxon>
        <taxon>Pseudomonadati</taxon>
        <taxon>Pseudomonadota</taxon>
        <taxon>Candidatus Lambdaproteobacteria</taxon>
    </lineage>
</organism>
<feature type="binding site" evidence="6">
    <location>
        <position position="392"/>
    </location>
    <ligand>
        <name>substrate</name>
    </ligand>
</feature>
<comment type="similarity">
    <text evidence="1 6">Belongs to the ArgJ family.</text>
</comment>
<dbReference type="EC" id="2.3.1.1" evidence="6"/>
<dbReference type="EMBL" id="MFNE01000026">
    <property type="protein sequence ID" value="OGG95203.1"/>
    <property type="molecule type" value="Genomic_DNA"/>
</dbReference>
<comment type="pathway">
    <text evidence="6">Amino-acid biosynthesis; L-arginine biosynthesis; L-ornithine and N-acetyl-L-glutamate from L-glutamate and N(2)-acetyl-L-ornithine (cyclic): step 1/1.</text>
</comment>
<reference evidence="7 8" key="1">
    <citation type="journal article" date="2016" name="Nat. Commun.">
        <title>Thousands of microbial genomes shed light on interconnected biogeochemical processes in an aquifer system.</title>
        <authorList>
            <person name="Anantharaman K."/>
            <person name="Brown C.T."/>
            <person name="Hug L.A."/>
            <person name="Sharon I."/>
            <person name="Castelle C.J."/>
            <person name="Probst A.J."/>
            <person name="Thomas B.C."/>
            <person name="Singh A."/>
            <person name="Wilkins M.J."/>
            <person name="Karaoz U."/>
            <person name="Brodie E.L."/>
            <person name="Williams K.H."/>
            <person name="Hubbard S.S."/>
            <person name="Banfield J.F."/>
        </authorList>
    </citation>
    <scope>NUCLEOTIDE SEQUENCE [LARGE SCALE GENOMIC DNA]</scope>
</reference>
<evidence type="ECO:0000256" key="1">
    <source>
        <dbReference type="ARBA" id="ARBA00006774"/>
    </source>
</evidence>
<feature type="binding site" evidence="6">
    <location>
        <position position="183"/>
    </location>
    <ligand>
        <name>substrate</name>
    </ligand>
</feature>
<dbReference type="GO" id="GO:0005737">
    <property type="term" value="C:cytoplasm"/>
    <property type="evidence" value="ECO:0007669"/>
    <property type="project" value="UniProtKB-SubCell"/>
</dbReference>
<comment type="subcellular location">
    <subcellularLocation>
        <location evidence="6">Cytoplasm</location>
    </subcellularLocation>
</comment>
<comment type="caution">
    <text evidence="7">The sequence shown here is derived from an EMBL/GenBank/DDBJ whole genome shotgun (WGS) entry which is preliminary data.</text>
</comment>
<feature type="binding site" evidence="6">
    <location>
        <position position="387"/>
    </location>
    <ligand>
        <name>substrate</name>
    </ligand>
</feature>
<dbReference type="Proteomes" id="UP000178449">
    <property type="component" value="Unassembled WGS sequence"/>
</dbReference>
<gene>
    <name evidence="6" type="primary">argJ</name>
    <name evidence="7" type="ORF">A2527_08505</name>
</gene>
<proteinExistence type="inferred from homology"/>
<feature type="site" description="Involved in the stabilization of negative charge on the oxyanion by the formation of the oxyanion hole" evidence="6">
    <location>
        <position position="111"/>
    </location>
</feature>
<dbReference type="InterPro" id="IPR016117">
    <property type="entry name" value="ArgJ-like_dom_sf"/>
</dbReference>
<dbReference type="GO" id="GO:0004042">
    <property type="term" value="F:L-glutamate N-acetyltransferase activity"/>
    <property type="evidence" value="ECO:0007669"/>
    <property type="project" value="UniProtKB-UniRule"/>
</dbReference>
<dbReference type="SUPFAM" id="SSF56266">
    <property type="entry name" value="DmpA/ArgJ-like"/>
    <property type="match status" value="1"/>
</dbReference>
<dbReference type="Gene3D" id="3.60.70.12">
    <property type="entry name" value="L-amino peptidase D-ALA esterase/amidase"/>
    <property type="match status" value="1"/>
</dbReference>
<evidence type="ECO:0000256" key="5">
    <source>
        <dbReference type="ARBA" id="ARBA00023315"/>
    </source>
</evidence>
<dbReference type="InterPro" id="IPR042195">
    <property type="entry name" value="ArgJ_beta_C"/>
</dbReference>
<feature type="chain" id="PRO_5023270215" description="Arginine biosynthesis bifunctional protein ArgJ beta chain" evidence="6">
    <location>
        <begin position="183"/>
        <end position="392"/>
    </location>
</feature>
<dbReference type="STRING" id="1817772.A2527_08505"/>
<comment type="pathway">
    <text evidence="6">Amino-acid biosynthesis; L-arginine biosynthesis; N(2)-acetyl-L-ornithine from L-glutamate: step 1/4.</text>
</comment>
<keyword evidence="6" id="KW-0028">Amino-acid biosynthesis</keyword>
<feature type="binding site" evidence="6">
    <location>
        <position position="146"/>
    </location>
    <ligand>
        <name>substrate</name>
    </ligand>
</feature>
<dbReference type="NCBIfam" id="NF003802">
    <property type="entry name" value="PRK05388.1"/>
    <property type="match status" value="1"/>
</dbReference>
<evidence type="ECO:0000256" key="2">
    <source>
        <dbReference type="ARBA" id="ARBA00011475"/>
    </source>
</evidence>
<dbReference type="Pfam" id="PF01960">
    <property type="entry name" value="ArgJ"/>
    <property type="match status" value="1"/>
</dbReference>
<comment type="catalytic activity">
    <reaction evidence="6">
        <text>L-glutamate + acetyl-CoA = N-acetyl-L-glutamate + CoA + H(+)</text>
        <dbReference type="Rhea" id="RHEA:24292"/>
        <dbReference type="ChEBI" id="CHEBI:15378"/>
        <dbReference type="ChEBI" id="CHEBI:29985"/>
        <dbReference type="ChEBI" id="CHEBI:44337"/>
        <dbReference type="ChEBI" id="CHEBI:57287"/>
        <dbReference type="ChEBI" id="CHEBI:57288"/>
        <dbReference type="EC" id="2.3.1.1"/>
    </reaction>
</comment>
<feature type="binding site" evidence="6">
    <location>
        <position position="262"/>
    </location>
    <ligand>
        <name>substrate</name>
    </ligand>
</feature>
<evidence type="ECO:0000256" key="4">
    <source>
        <dbReference type="ARBA" id="ARBA00022813"/>
    </source>
</evidence>
<dbReference type="NCBIfam" id="TIGR00120">
    <property type="entry name" value="ArgJ"/>
    <property type="match status" value="1"/>
</dbReference>
<dbReference type="GO" id="GO:0004358">
    <property type="term" value="F:L-glutamate N-acetyltransferase activity, acting on acetyl-L-ornithine as donor"/>
    <property type="evidence" value="ECO:0007669"/>
    <property type="project" value="UniProtKB-UniRule"/>
</dbReference>
<keyword evidence="3 6" id="KW-0808">Transferase</keyword>
<dbReference type="CDD" id="cd02152">
    <property type="entry name" value="OAT"/>
    <property type="match status" value="1"/>
</dbReference>
<evidence type="ECO:0000313" key="7">
    <source>
        <dbReference type="EMBL" id="OGG95203.1"/>
    </source>
</evidence>
<comment type="function">
    <text evidence="6">Catalyzes two activities which are involved in the cyclic version of arginine biosynthesis: the synthesis of N-acetylglutamate from glutamate and acetyl-CoA as the acetyl donor, and of ornithine by transacetylation between N(2)-acetylornithine and glutamate.</text>
</comment>
<protein>
    <recommendedName>
        <fullName evidence="6">Arginine biosynthesis bifunctional protein ArgJ</fullName>
    </recommendedName>
    <domain>
        <recommendedName>
            <fullName evidence="6">Glutamate N-acetyltransferase</fullName>
            <ecNumber evidence="6">2.3.1.35</ecNumber>
        </recommendedName>
        <alternativeName>
            <fullName evidence="6">Ornithine acetyltransferase</fullName>
            <shortName evidence="6">OATase</shortName>
        </alternativeName>
        <alternativeName>
            <fullName evidence="6">Ornithine transacetylase</fullName>
        </alternativeName>
    </domain>
    <domain>
        <recommendedName>
            <fullName evidence="6">Amino-acid acetyltransferase</fullName>
            <ecNumber evidence="6">2.3.1.1</ecNumber>
        </recommendedName>
        <alternativeName>
            <fullName evidence="6">N-acetylglutamate synthase</fullName>
            <shortName evidence="6">AGSase</shortName>
        </alternativeName>
    </domain>
    <component>
        <recommendedName>
            <fullName evidence="6">Arginine biosynthesis bifunctional protein ArgJ alpha chain</fullName>
        </recommendedName>
    </component>
    <component>
        <recommendedName>
            <fullName evidence="6">Arginine biosynthesis bifunctional protein ArgJ beta chain</fullName>
        </recommendedName>
    </component>
</protein>
<keyword evidence="6" id="KW-0511">Multifunctional enzyme</keyword>
<dbReference type="GO" id="GO:0006592">
    <property type="term" value="P:ornithine biosynthetic process"/>
    <property type="evidence" value="ECO:0007669"/>
    <property type="project" value="TreeGrafter"/>
</dbReference>
<feature type="binding site" evidence="6">
    <location>
        <position position="172"/>
    </location>
    <ligand>
        <name>substrate</name>
    </ligand>
</feature>
<dbReference type="PANTHER" id="PTHR23100">
    <property type="entry name" value="ARGININE BIOSYNTHESIS BIFUNCTIONAL PROTEIN ARGJ"/>
    <property type="match status" value="1"/>
</dbReference>
<dbReference type="GO" id="GO:0006526">
    <property type="term" value="P:L-arginine biosynthetic process"/>
    <property type="evidence" value="ECO:0007669"/>
    <property type="project" value="UniProtKB-UniRule"/>
</dbReference>
<keyword evidence="4 6" id="KW-0068">Autocatalytic cleavage</keyword>
<evidence type="ECO:0000256" key="3">
    <source>
        <dbReference type="ARBA" id="ARBA00022679"/>
    </source>
</evidence>
<dbReference type="PANTHER" id="PTHR23100:SF0">
    <property type="entry name" value="ARGININE BIOSYNTHESIS BIFUNCTIONAL PROTEIN ARGJ, MITOCHONDRIAL"/>
    <property type="match status" value="1"/>
</dbReference>
<dbReference type="InterPro" id="IPR002813">
    <property type="entry name" value="Arg_biosynth_ArgJ"/>
</dbReference>
<accession>A0A1F6GAS3</accession>
<name>A0A1F6GAS3_9PROT</name>